<evidence type="ECO:0000313" key="13">
    <source>
        <dbReference type="EMBL" id="PRP87381.1"/>
    </source>
</evidence>
<keyword evidence="11" id="KW-1133">Transmembrane helix</keyword>
<comment type="similarity">
    <text evidence="2">Belongs to the glycosyl hydrolase 5 (cellulase A) family.</text>
</comment>
<feature type="region of interest" description="Disordered" evidence="10">
    <location>
        <begin position="2037"/>
        <end position="2099"/>
    </location>
</feature>
<dbReference type="SUPFAM" id="SSF51445">
    <property type="entry name" value="(Trans)glycosidases"/>
    <property type="match status" value="2"/>
</dbReference>
<organism evidence="13 14">
    <name type="scientific">Planoprotostelium fungivorum</name>
    <dbReference type="NCBI Taxonomy" id="1890364"/>
    <lineage>
        <taxon>Eukaryota</taxon>
        <taxon>Amoebozoa</taxon>
        <taxon>Evosea</taxon>
        <taxon>Variosea</taxon>
        <taxon>Cavosteliida</taxon>
        <taxon>Cavosteliaceae</taxon>
        <taxon>Planoprotostelium</taxon>
    </lineage>
</organism>
<dbReference type="Gene3D" id="3.80.10.10">
    <property type="entry name" value="Ribonuclease Inhibitor"/>
    <property type="match status" value="4"/>
</dbReference>
<dbReference type="EMBL" id="MDYQ01000021">
    <property type="protein sequence ID" value="PRP87381.1"/>
    <property type="molecule type" value="Genomic_DNA"/>
</dbReference>
<dbReference type="FunFam" id="3.80.10.10:FF:000095">
    <property type="entry name" value="LRR receptor-like serine/threonine-protein kinase GSO1"/>
    <property type="match status" value="2"/>
</dbReference>
<evidence type="ECO:0000256" key="11">
    <source>
        <dbReference type="SAM" id="Phobius"/>
    </source>
</evidence>
<dbReference type="InterPro" id="IPR001611">
    <property type="entry name" value="Leu-rich_rpt"/>
</dbReference>
<protein>
    <recommendedName>
        <fullName evidence="12">Protein kinase domain-containing protein</fullName>
    </recommendedName>
</protein>
<dbReference type="GO" id="GO:0005524">
    <property type="term" value="F:ATP binding"/>
    <property type="evidence" value="ECO:0007669"/>
    <property type="project" value="UniProtKB-UniRule"/>
</dbReference>
<dbReference type="InterPro" id="IPR001547">
    <property type="entry name" value="Glyco_hydro_5"/>
</dbReference>
<feature type="compositionally biased region" description="Polar residues" evidence="10">
    <location>
        <begin position="2090"/>
        <end position="2099"/>
    </location>
</feature>
<dbReference type="InterPro" id="IPR020635">
    <property type="entry name" value="Tyr_kinase_cat_dom"/>
</dbReference>
<dbReference type="InterPro" id="IPR008266">
    <property type="entry name" value="Tyr_kinase_AS"/>
</dbReference>
<dbReference type="InterPro" id="IPR000719">
    <property type="entry name" value="Prot_kinase_dom"/>
</dbReference>
<keyword evidence="4" id="KW-0732">Signal</keyword>
<keyword evidence="11" id="KW-0812">Transmembrane</keyword>
<dbReference type="SMART" id="SM00219">
    <property type="entry name" value="TyrKc"/>
    <property type="match status" value="1"/>
</dbReference>
<name>A0A2P6NTV1_9EUKA</name>
<dbReference type="Pfam" id="PF07714">
    <property type="entry name" value="PK_Tyr_Ser-Thr"/>
    <property type="match status" value="1"/>
</dbReference>
<dbReference type="PROSITE" id="PS00109">
    <property type="entry name" value="PROTEIN_KINASE_TYR"/>
    <property type="match status" value="1"/>
</dbReference>
<dbReference type="SUPFAM" id="SSF52058">
    <property type="entry name" value="L domain-like"/>
    <property type="match status" value="2"/>
</dbReference>
<evidence type="ECO:0000256" key="8">
    <source>
        <dbReference type="ARBA" id="ARBA00023295"/>
    </source>
</evidence>
<evidence type="ECO:0000256" key="10">
    <source>
        <dbReference type="SAM" id="MobiDB-lite"/>
    </source>
</evidence>
<feature type="compositionally biased region" description="Polar residues" evidence="10">
    <location>
        <begin position="2065"/>
        <end position="2075"/>
    </location>
</feature>
<evidence type="ECO:0000256" key="6">
    <source>
        <dbReference type="ARBA" id="ARBA00022801"/>
    </source>
</evidence>
<dbReference type="OrthoDB" id="1887033at2759"/>
<dbReference type="InterPro" id="IPR011009">
    <property type="entry name" value="Kinase-like_dom_sf"/>
</dbReference>
<keyword evidence="5" id="KW-0677">Repeat</keyword>
<dbReference type="SUPFAM" id="SSF52047">
    <property type="entry name" value="RNI-like"/>
    <property type="match status" value="1"/>
</dbReference>
<reference evidence="13 14" key="1">
    <citation type="journal article" date="2018" name="Genome Biol. Evol.">
        <title>Multiple Roots of Fruiting Body Formation in Amoebozoa.</title>
        <authorList>
            <person name="Hillmann F."/>
            <person name="Forbes G."/>
            <person name="Novohradska S."/>
            <person name="Ferling I."/>
            <person name="Riege K."/>
            <person name="Groth M."/>
            <person name="Westermann M."/>
            <person name="Marz M."/>
            <person name="Spaller T."/>
            <person name="Winckler T."/>
            <person name="Schaap P."/>
            <person name="Glockner G."/>
        </authorList>
    </citation>
    <scope>NUCLEOTIDE SEQUENCE [LARGE SCALE GENOMIC DNA]</scope>
    <source>
        <strain evidence="13 14">Jena</strain>
    </source>
</reference>
<keyword evidence="7 11" id="KW-0472">Membrane</keyword>
<feature type="transmembrane region" description="Helical" evidence="11">
    <location>
        <begin position="1729"/>
        <end position="1753"/>
    </location>
</feature>
<keyword evidence="14" id="KW-1185">Reference proteome</keyword>
<keyword evidence="9" id="KW-0547">Nucleotide-binding</keyword>
<dbReference type="GO" id="GO:0000272">
    <property type="term" value="P:polysaccharide catabolic process"/>
    <property type="evidence" value="ECO:0007669"/>
    <property type="project" value="InterPro"/>
</dbReference>
<sequence length="2099" mass="232367">MEGVNRYILPITVAGAFDETCLQKRLSDVKSLKTPMRGVNLGSWFIAESFMSPELWSANNCDPSSSPGQYLLERCLFDQSPDKMNQTLESHWSTWINETDFAVMAAQGINTVRLPIGWWQIYDTVGGAPNVNPMKVNPSNYAPGALKYIDRAFDWGDTYGIAILLDMHAGAGSQNAQEHSAPSNIGACYWYPYSDNVDQTTTSIGLYTARYHDRSSFLGFALLNEPGCPSGFNTDTLRNYYLSAYTSIRSISTDSLVVISPLTIPLQYGTETEWVNFMSNTSQYTNVYMDLHSYQCFGGVGNTDDERIQNVYDVKAKMVTDYNAVNSRPLMMGEWSLCGVSAGKEWQLANAQLQAWTQAKGGWTYWSWKAAGSVWSMSEAYRQGWFQSNATGLPSCVVNSDPDAISSIYTSPWASSTPTSSAVVIPTMAATPYDSTCTSQRLQSVKNHSAPIRASSLYGWLVADSTLTPSLWTDNGCSTTSQAGELLLYGCLGNLSSFVFLKHWGSFVQESDFQEMSRLGLNSVRIPMGWWSVFDSVGGGNSACPDVGDRNYAVGAHYFLGLAFEWAKKYDLGVILDMHALPGGQNGGQGAATSSTNGNYYFSPYQSNINCMYKSLDAYMASFGNHPNFIGISVVNDPSPGDLDNYKIYYQRAYNIVRNYNDQVFIIIDLPSDQNPTDPYWIDFMTSSYHHDVWYNYQFFACQGQFGSTDDDTIDMVLKLQVGNLSNYNQAERKRPLVVDAFNACGVSFDRTGDIMSVLWKVVNQASAGWIYESWSYNALRQWSMHSMYDYGFITIEETNVTLCGSPSQPIQPVEGCPDCEALTDLYMSAGGPGWLIKRGWSLPIRNSSQYCSFINVACDSQSRVIQIYMADNNMIGTLPASLGNMTHLRTLNLIANLGLTGSIPETITRLVNLVYLDLSLCSFTGTIPMGMRELSQLEYLYLNNNQLSGQLPDFVYNMTKVKIVNLAQNLLRGSHPELTYCMNLVEIYTYGNLLDLPLPDSICYATKLVILQFHTNQIPGKIPQCINQMVLLQTLFGSNNQLNGSFPELNLPRLNTIYLGQNMLTGGFPPVSQCSSLKILSMSYNLFSGPLPQWLGNMTNLVDLSMTNNYFNGSIPYSIANLTNLNFIHLSNNLLSGGVPDSFGNMEQLWELDLSFNLLEGAIPPSIYSRPYISQLILTNNQFNGTLSTFTSASHLNTIMVDSNQFSGNFPRMNAPALSTLYANDNNFTGSDLSWMSSLQNLQLIDLSNNRFSGSLPSLSGLNYLSRLVVKNNSLSGTFPVYSSSQLNYVDCSNNQLSGDTFNLFNNKRALQFVYINDNTFSGYIPPQIGAATLLQVLDATNNYLYGPMPNTFSSLYNLVTLRLGRNSLTGVLPNMNTLYKLQELSIDNNWLSSDMTQLTSLTQLTALDLSNNPLGSRIPAEISTLINLRFLNLSGCGLKNECPQELWNLRSLQSVDLHGNGMTGTISDISSDPSYLDLSGNFFSGSVRWMSKLGSVKEILLQGNNFVGNVPDLSSAKSLVYLNLTRNSLNGTLPALSNLYQLVTVDVSYNNFSGTIPQFADSVQLLDASHNHFTDISTFTLPSSIHDCNMLSNSFECPITSGPRQLCQATCVTSDVTSSAQFSMRIEGSLDTFDQKAYLIALSTVLSTDANRFNILDTRQGSVIIDGEISPPDDKSQSGSASRLVQLMQTSSTKTALSALGINVLSVDSAISSGSQANSNNGVSRGVIIGIVVGGVVLLALLVAAIVTLALKKRRVTQIMQQTIDLENIDLGSAKRSIIDYEEVSDMKEVGSGAFGIVFQGTWRELKVAVKQIRSEHVTREQVESFLKEVAILQNLRSHPNVVLFIGMTIPPQPLTMITEFCEGGSLFDHLRNHEADLPLKMSWIVGIALGMLHLHKENVVHRDLAVRNILLTKHLEPKVTDFGMSRVTEAAEEGGSKTDNNIGPVKWMAPEALKERKYSNKSDVWSFGVVIWEIINVVEPFPDMSPVEAAVEIVAHGRRLDIPDTDANLQMLMRICWSELPEDRPNFAQIVRTLTPSDDDDDDLKKDKDDMEEDPDRYKIFNLNQPQETYSPVPSMPPRNPVRKPETNYSTPFPQE</sequence>
<dbReference type="SUPFAM" id="SSF56112">
    <property type="entry name" value="Protein kinase-like (PK-like)"/>
    <property type="match status" value="1"/>
</dbReference>
<dbReference type="InterPro" id="IPR017441">
    <property type="entry name" value="Protein_kinase_ATP_BS"/>
</dbReference>
<dbReference type="GO" id="GO:0004553">
    <property type="term" value="F:hydrolase activity, hydrolyzing O-glycosyl compounds"/>
    <property type="evidence" value="ECO:0007669"/>
    <property type="project" value="InterPro"/>
</dbReference>
<dbReference type="InterPro" id="IPR003591">
    <property type="entry name" value="Leu-rich_rpt_typical-subtyp"/>
</dbReference>
<dbReference type="CDD" id="cd00192">
    <property type="entry name" value="PTKc"/>
    <property type="match status" value="1"/>
</dbReference>
<dbReference type="PROSITE" id="PS50011">
    <property type="entry name" value="PROTEIN_KINASE_DOM"/>
    <property type="match status" value="1"/>
</dbReference>
<dbReference type="InterPro" id="IPR017853">
    <property type="entry name" value="GH"/>
</dbReference>
<dbReference type="GO" id="GO:0009653">
    <property type="term" value="P:anatomical structure morphogenesis"/>
    <property type="evidence" value="ECO:0007669"/>
    <property type="project" value="UniProtKB-ARBA"/>
</dbReference>
<dbReference type="FunFam" id="3.80.10.10:FF:000400">
    <property type="entry name" value="Nuclear pore complex protein NUP107"/>
    <property type="match status" value="1"/>
</dbReference>
<dbReference type="Pfam" id="PF00150">
    <property type="entry name" value="Cellulase"/>
    <property type="match status" value="2"/>
</dbReference>
<dbReference type="Gene3D" id="3.20.20.80">
    <property type="entry name" value="Glycosidases"/>
    <property type="match status" value="2"/>
</dbReference>
<dbReference type="PROSITE" id="PS00107">
    <property type="entry name" value="PROTEIN_KINASE_ATP"/>
    <property type="match status" value="1"/>
</dbReference>
<gene>
    <name evidence="13" type="ORF">PROFUN_01643</name>
</gene>
<feature type="binding site" evidence="9">
    <location>
        <position position="1813"/>
    </location>
    <ligand>
        <name>ATP</name>
        <dbReference type="ChEBI" id="CHEBI:30616"/>
    </ligand>
</feature>
<dbReference type="InterPro" id="IPR001245">
    <property type="entry name" value="Ser-Thr/Tyr_kinase_cat_dom"/>
</dbReference>
<dbReference type="Pfam" id="PF00560">
    <property type="entry name" value="LRR_1"/>
    <property type="match status" value="6"/>
</dbReference>
<dbReference type="PROSITE" id="PS51450">
    <property type="entry name" value="LRR"/>
    <property type="match status" value="1"/>
</dbReference>
<dbReference type="InParanoid" id="A0A2P6NTV1"/>
<dbReference type="GO" id="GO:0016020">
    <property type="term" value="C:membrane"/>
    <property type="evidence" value="ECO:0007669"/>
    <property type="project" value="UniProtKB-SubCell"/>
</dbReference>
<evidence type="ECO:0000256" key="1">
    <source>
        <dbReference type="ARBA" id="ARBA00004370"/>
    </source>
</evidence>
<accession>A0A2P6NTV1</accession>
<comment type="caution">
    <text evidence="13">The sequence shown here is derived from an EMBL/GenBank/DDBJ whole genome shotgun (WGS) entry which is preliminary data.</text>
</comment>
<evidence type="ECO:0000256" key="4">
    <source>
        <dbReference type="ARBA" id="ARBA00022729"/>
    </source>
</evidence>
<proteinExistence type="inferred from homology"/>
<keyword evidence="3" id="KW-0433">Leucine-rich repeat</keyword>
<evidence type="ECO:0000256" key="2">
    <source>
        <dbReference type="ARBA" id="ARBA00005641"/>
    </source>
</evidence>
<evidence type="ECO:0000313" key="14">
    <source>
        <dbReference type="Proteomes" id="UP000241769"/>
    </source>
</evidence>
<keyword evidence="8" id="KW-0326">Glycosidase</keyword>
<evidence type="ECO:0000256" key="3">
    <source>
        <dbReference type="ARBA" id="ARBA00022614"/>
    </source>
</evidence>
<evidence type="ECO:0000256" key="5">
    <source>
        <dbReference type="ARBA" id="ARBA00022737"/>
    </source>
</evidence>
<comment type="subcellular location">
    <subcellularLocation>
        <location evidence="1">Membrane</location>
    </subcellularLocation>
</comment>
<dbReference type="Gene3D" id="1.10.510.10">
    <property type="entry name" value="Transferase(Phosphotransferase) domain 1"/>
    <property type="match status" value="1"/>
</dbReference>
<feature type="domain" description="Protein kinase" evidence="12">
    <location>
        <begin position="1786"/>
        <end position="2041"/>
    </location>
</feature>
<dbReference type="InterPro" id="IPR032675">
    <property type="entry name" value="LRR_dom_sf"/>
</dbReference>
<dbReference type="SMART" id="SM00369">
    <property type="entry name" value="LRR_TYP"/>
    <property type="match status" value="6"/>
</dbReference>
<keyword evidence="9" id="KW-0067">ATP-binding</keyword>
<dbReference type="InterPro" id="IPR052941">
    <property type="entry name" value="StomDev_PlantInt_Reg"/>
</dbReference>
<dbReference type="PANTHER" id="PTHR48004:SF58">
    <property type="entry name" value="OS01G0162200 PROTEIN"/>
    <property type="match status" value="1"/>
</dbReference>
<evidence type="ECO:0000256" key="7">
    <source>
        <dbReference type="ARBA" id="ARBA00023136"/>
    </source>
</evidence>
<evidence type="ECO:0000259" key="12">
    <source>
        <dbReference type="PROSITE" id="PS50011"/>
    </source>
</evidence>
<keyword evidence="6" id="KW-0378">Hydrolase</keyword>
<evidence type="ECO:0000256" key="9">
    <source>
        <dbReference type="PROSITE-ProRule" id="PRU10141"/>
    </source>
</evidence>
<dbReference type="GO" id="GO:0004713">
    <property type="term" value="F:protein tyrosine kinase activity"/>
    <property type="evidence" value="ECO:0007669"/>
    <property type="project" value="InterPro"/>
</dbReference>
<dbReference type="Proteomes" id="UP000241769">
    <property type="component" value="Unassembled WGS sequence"/>
</dbReference>
<dbReference type="PANTHER" id="PTHR48004">
    <property type="entry name" value="OS01G0149700 PROTEIN"/>
    <property type="match status" value="1"/>
</dbReference>
<dbReference type="PRINTS" id="PR00109">
    <property type="entry name" value="TYRKINASE"/>
</dbReference>